<feature type="compositionally biased region" description="Polar residues" evidence="1">
    <location>
        <begin position="124"/>
        <end position="138"/>
    </location>
</feature>
<keyword evidence="2" id="KW-1133">Transmembrane helix</keyword>
<dbReference type="PROSITE" id="PS51257">
    <property type="entry name" value="PROKAR_LIPOPROTEIN"/>
    <property type="match status" value="1"/>
</dbReference>
<accession>A0A2K9HDY0</accession>
<reference evidence="3 4" key="1">
    <citation type="submission" date="2017-06" db="EMBL/GenBank/DDBJ databases">
        <authorList>
            <person name="Varghese N."/>
            <person name="Submissions S."/>
        </authorList>
    </citation>
    <scope>NUCLEOTIDE SEQUENCE [LARGE SCALE GENOMIC DNA]</scope>
    <source>
        <strain evidence="3 4">DSM 26989</strain>
    </source>
</reference>
<sequence length="255" mass="28964">MKKIIFLFLLCATISCEKHSDTSKLDRNVPFIPRVENLENSKAEDKVEEEGSSSFLMLSCLLLSGLSLVVSITAFVRTGKKKKKDDNIGHMPKQKENHTTDELHKEITNLQIKLKRIEEKIQNPVTPTQPSHVTSPIIQQPKPEKKKEAEVEVFYLPTGSDGRFRDKLTSQTGEAIFRVTQKDKDHITFEPVNFERIRTMGGNKDAVIELERGSCSWMEAKGMQKVTPGTLRYSSTSEGTSFWKVETKIKLILIK</sequence>
<dbReference type="RefSeq" id="WP_089367238.1">
    <property type="nucleotide sequence ID" value="NZ_CP023863.1"/>
</dbReference>
<feature type="region of interest" description="Disordered" evidence="1">
    <location>
        <begin position="124"/>
        <end position="143"/>
    </location>
</feature>
<feature type="region of interest" description="Disordered" evidence="1">
    <location>
        <begin position="81"/>
        <end position="100"/>
    </location>
</feature>
<dbReference type="GeneID" id="94029104"/>
<gene>
    <name evidence="3" type="ORF">SAMN06265364_1515</name>
</gene>
<dbReference type="KEGG" id="pje:CRM71_06750"/>
<proteinExistence type="predicted"/>
<keyword evidence="2" id="KW-0812">Transmembrane</keyword>
<protein>
    <submittedName>
        <fullName evidence="3">Uncharacterized protein</fullName>
    </submittedName>
</protein>
<dbReference type="EMBL" id="FZNZ01000051">
    <property type="protein sequence ID" value="SNS14901.1"/>
    <property type="molecule type" value="Genomic_DNA"/>
</dbReference>
<evidence type="ECO:0000313" key="3">
    <source>
        <dbReference type="EMBL" id="SNS14901.1"/>
    </source>
</evidence>
<evidence type="ECO:0000313" key="4">
    <source>
        <dbReference type="Proteomes" id="UP000198427"/>
    </source>
</evidence>
<organism evidence="3 4">
    <name type="scientific">Prevotella jejuni</name>
    <dbReference type="NCBI Taxonomy" id="1177574"/>
    <lineage>
        <taxon>Bacteria</taxon>
        <taxon>Pseudomonadati</taxon>
        <taxon>Bacteroidota</taxon>
        <taxon>Bacteroidia</taxon>
        <taxon>Bacteroidales</taxon>
        <taxon>Prevotellaceae</taxon>
        <taxon>Prevotella</taxon>
    </lineage>
</organism>
<evidence type="ECO:0000256" key="2">
    <source>
        <dbReference type="SAM" id="Phobius"/>
    </source>
</evidence>
<feature type="compositionally biased region" description="Basic and acidic residues" evidence="1">
    <location>
        <begin position="84"/>
        <end position="100"/>
    </location>
</feature>
<comment type="caution">
    <text evidence="3">The sequence shown here is derived from an EMBL/GenBank/DDBJ whole genome shotgun (WGS) entry which is preliminary data.</text>
</comment>
<name>A0A2K9HDY0_9BACT</name>
<keyword evidence="4" id="KW-1185">Reference proteome</keyword>
<dbReference type="Proteomes" id="UP000198427">
    <property type="component" value="Unassembled WGS sequence"/>
</dbReference>
<dbReference type="AlphaFoldDB" id="A0A2K9HDY0"/>
<feature type="transmembrane region" description="Helical" evidence="2">
    <location>
        <begin position="55"/>
        <end position="76"/>
    </location>
</feature>
<evidence type="ECO:0000256" key="1">
    <source>
        <dbReference type="SAM" id="MobiDB-lite"/>
    </source>
</evidence>
<keyword evidence="2" id="KW-0472">Membrane</keyword>